<gene>
    <name evidence="2" type="ORF">OO017_15185</name>
</gene>
<evidence type="ECO:0000313" key="2">
    <source>
        <dbReference type="EMBL" id="MCX2741302.1"/>
    </source>
</evidence>
<keyword evidence="3" id="KW-1185">Reference proteome</keyword>
<evidence type="ECO:0000313" key="3">
    <source>
        <dbReference type="Proteomes" id="UP001207228"/>
    </source>
</evidence>
<feature type="transmembrane region" description="Helical" evidence="1">
    <location>
        <begin position="126"/>
        <end position="144"/>
    </location>
</feature>
<keyword evidence="1" id="KW-1133">Transmembrane helix</keyword>
<name>A0ABT3RHJ0_9BACT</name>
<keyword evidence="1" id="KW-0472">Membrane</keyword>
<comment type="caution">
    <text evidence="2">The sequence shown here is derived from an EMBL/GenBank/DDBJ whole genome shotgun (WGS) entry which is preliminary data.</text>
</comment>
<proteinExistence type="predicted"/>
<accession>A0ABT3RHJ0</accession>
<evidence type="ECO:0000256" key="1">
    <source>
        <dbReference type="SAM" id="Phobius"/>
    </source>
</evidence>
<feature type="transmembrane region" description="Helical" evidence="1">
    <location>
        <begin position="86"/>
        <end position="105"/>
    </location>
</feature>
<dbReference type="EMBL" id="JAPFQO010000010">
    <property type="protein sequence ID" value="MCX2741302.1"/>
    <property type="molecule type" value="Genomic_DNA"/>
</dbReference>
<protein>
    <submittedName>
        <fullName evidence="2">Uncharacterized protein</fullName>
    </submittedName>
</protein>
<dbReference type="RefSeq" id="WP_266053451.1">
    <property type="nucleotide sequence ID" value="NZ_JAPFQO010000010.1"/>
</dbReference>
<keyword evidence="1" id="KW-0812">Transmembrane</keyword>
<reference evidence="2 3" key="1">
    <citation type="submission" date="2022-11" db="EMBL/GenBank/DDBJ databases">
        <title>The characterization of three novel Bacteroidetes species and genomic analysis of their roles in tidal elemental geochemical cycles.</title>
        <authorList>
            <person name="Ma K.-J."/>
        </authorList>
    </citation>
    <scope>NUCLEOTIDE SEQUENCE [LARGE SCALE GENOMIC DNA]</scope>
    <source>
        <strain evidence="2 3">M82</strain>
    </source>
</reference>
<organism evidence="2 3">
    <name type="scientific">Pontibacter anaerobius</name>
    <dbReference type="NCBI Taxonomy" id="2993940"/>
    <lineage>
        <taxon>Bacteria</taxon>
        <taxon>Pseudomonadati</taxon>
        <taxon>Bacteroidota</taxon>
        <taxon>Cytophagia</taxon>
        <taxon>Cytophagales</taxon>
        <taxon>Hymenobacteraceae</taxon>
        <taxon>Pontibacter</taxon>
    </lineage>
</organism>
<dbReference type="Proteomes" id="UP001207228">
    <property type="component" value="Unassembled WGS sequence"/>
</dbReference>
<sequence length="152" mass="15870">MNNAIKAMAGGLAGACAVTLLHETVRRFVPKAPRMDVLGMRALSKLMRMADQEPPQDQEELHNWTLAGDIVSNSLYYSLAGTGKNALWRGAILGAAAGAGAVLLPGPLGLGEEPSNRTPQTQAMTIGYYLLGGMVAAAVGYALSGDEEAEEV</sequence>